<evidence type="ECO:0000313" key="6">
    <source>
        <dbReference type="WBParaSite" id="jg8999"/>
    </source>
</evidence>
<dbReference type="GO" id="GO:0016020">
    <property type="term" value="C:membrane"/>
    <property type="evidence" value="ECO:0007669"/>
    <property type="project" value="UniProtKB-SubCell"/>
</dbReference>
<evidence type="ECO:0000256" key="1">
    <source>
        <dbReference type="ARBA" id="ARBA00004370"/>
    </source>
</evidence>
<dbReference type="Proteomes" id="UP000887574">
    <property type="component" value="Unplaced"/>
</dbReference>
<comment type="subcellular location">
    <subcellularLocation>
        <location evidence="1">Membrane</location>
    </subcellularLocation>
</comment>
<evidence type="ECO:0000256" key="3">
    <source>
        <dbReference type="ARBA" id="ARBA00023136"/>
    </source>
</evidence>
<protein>
    <submittedName>
        <fullName evidence="6">Uncharacterized protein</fullName>
    </submittedName>
</protein>
<accession>A0A915EPF8</accession>
<proteinExistence type="predicted"/>
<evidence type="ECO:0000313" key="5">
    <source>
        <dbReference type="Proteomes" id="UP000887574"/>
    </source>
</evidence>
<keyword evidence="5" id="KW-1185">Reference proteome</keyword>
<keyword evidence="3 4" id="KW-0472">Membrane</keyword>
<evidence type="ECO:0000256" key="4">
    <source>
        <dbReference type="SAM" id="Phobius"/>
    </source>
</evidence>
<keyword evidence="2 4" id="KW-0812">Transmembrane</keyword>
<feature type="transmembrane region" description="Helical" evidence="4">
    <location>
        <begin position="53"/>
        <end position="74"/>
    </location>
</feature>
<dbReference type="SUPFAM" id="SSF103506">
    <property type="entry name" value="Mitochondrial carrier"/>
    <property type="match status" value="1"/>
</dbReference>
<sequence>MEAQNVLLQYLSLYSAVQKCRRRSLKNFIAGGIGGACKVAVGIPALYKGISVPMAMAVPLSAIFFGGCALGRFVSKMIEYSNILLEPSSWCYGRVLCKSNMCYEIRGPFEVLVKLFKEGGVKNLYQAFPSLDWCFVHGCLRFVKKELSNNSDVSDLSPWSTIGAGGSAVAPYGNIQRGYAMFFKKYGTRKCIDVPRLSSAVGFLCLCRILPSSAACFMGVEVTLSLFDH</sequence>
<evidence type="ECO:0000256" key="2">
    <source>
        <dbReference type="ARBA" id="ARBA00022692"/>
    </source>
</evidence>
<keyword evidence="4" id="KW-1133">Transmembrane helix</keyword>
<name>A0A915EPF8_9BILA</name>
<dbReference type="InterPro" id="IPR023395">
    <property type="entry name" value="MCP_dom_sf"/>
</dbReference>
<organism evidence="5 6">
    <name type="scientific">Ditylenchus dipsaci</name>
    <dbReference type="NCBI Taxonomy" id="166011"/>
    <lineage>
        <taxon>Eukaryota</taxon>
        <taxon>Metazoa</taxon>
        <taxon>Ecdysozoa</taxon>
        <taxon>Nematoda</taxon>
        <taxon>Chromadorea</taxon>
        <taxon>Rhabditida</taxon>
        <taxon>Tylenchina</taxon>
        <taxon>Tylenchomorpha</taxon>
        <taxon>Sphaerularioidea</taxon>
        <taxon>Anguinidae</taxon>
        <taxon>Anguininae</taxon>
        <taxon>Ditylenchus</taxon>
    </lineage>
</organism>
<feature type="transmembrane region" description="Helical" evidence="4">
    <location>
        <begin position="28"/>
        <end position="47"/>
    </location>
</feature>
<dbReference type="AlphaFoldDB" id="A0A915EPF8"/>
<reference evidence="6" key="1">
    <citation type="submission" date="2022-11" db="UniProtKB">
        <authorList>
            <consortium name="WormBaseParasite"/>
        </authorList>
    </citation>
    <scope>IDENTIFICATION</scope>
</reference>
<dbReference type="WBParaSite" id="jg8999">
    <property type="protein sequence ID" value="jg8999"/>
    <property type="gene ID" value="jg8999"/>
</dbReference>